<accession>A0A2S6Z612</accession>
<evidence type="ECO:0008006" key="3">
    <source>
        <dbReference type="Google" id="ProtNLM"/>
    </source>
</evidence>
<dbReference type="EMBL" id="MIGV01000007">
    <property type="protein sequence ID" value="PPT76799.1"/>
    <property type="molecule type" value="Genomic_DNA"/>
</dbReference>
<reference evidence="1 2" key="1">
    <citation type="submission" date="2016-08" db="EMBL/GenBank/DDBJ databases">
        <title>Evolution of the type three secretion system and type three effector repertoires in Xanthomonas.</title>
        <authorList>
            <person name="Merda D."/>
            <person name="Briand M."/>
            <person name="Bosis E."/>
            <person name="Rousseau C."/>
            <person name="Portier P."/>
            <person name="Jacques M.-A."/>
            <person name="Fischer-Le Saux M."/>
        </authorList>
    </citation>
    <scope>NUCLEOTIDE SEQUENCE [LARGE SCALE GENOMIC DNA]</scope>
    <source>
        <strain evidence="1 2">CFBP 3122</strain>
    </source>
</reference>
<name>A0A2S6Z612_9XANT</name>
<sequence>MAAQETARPRRAFLCRTGSHREVGEAIDVLQTNPLIGWAAGDAKRELVSGRGAHGYLALYYHVVQIDTVFVLAVRSQREAGFAGP</sequence>
<proteinExistence type="predicted"/>
<dbReference type="Proteomes" id="UP000238270">
    <property type="component" value="Unassembled WGS sequence"/>
</dbReference>
<evidence type="ECO:0000313" key="2">
    <source>
        <dbReference type="Proteomes" id="UP000238270"/>
    </source>
</evidence>
<organism evidence="1 2">
    <name type="scientific">Xanthomonas arboricola pv. populi</name>
    <dbReference type="NCBI Taxonomy" id="487823"/>
    <lineage>
        <taxon>Bacteria</taxon>
        <taxon>Pseudomonadati</taxon>
        <taxon>Pseudomonadota</taxon>
        <taxon>Gammaproteobacteria</taxon>
        <taxon>Lysobacterales</taxon>
        <taxon>Lysobacteraceae</taxon>
        <taxon>Xanthomonas</taxon>
    </lineage>
</organism>
<comment type="caution">
    <text evidence="1">The sequence shown here is derived from an EMBL/GenBank/DDBJ whole genome shotgun (WGS) entry which is preliminary data.</text>
</comment>
<dbReference type="AlphaFoldDB" id="A0A2S6Z612"/>
<evidence type="ECO:0000313" key="1">
    <source>
        <dbReference type="EMBL" id="PPT76799.1"/>
    </source>
</evidence>
<protein>
    <recommendedName>
        <fullName evidence="3">Plasmid stabilization protein</fullName>
    </recommendedName>
</protein>
<gene>
    <name evidence="1" type="ORF">XaplCFBP3122_08595</name>
</gene>